<organism evidence="2">
    <name type="scientific">Anguilla anguilla</name>
    <name type="common">European freshwater eel</name>
    <name type="synonym">Muraena anguilla</name>
    <dbReference type="NCBI Taxonomy" id="7936"/>
    <lineage>
        <taxon>Eukaryota</taxon>
        <taxon>Metazoa</taxon>
        <taxon>Chordata</taxon>
        <taxon>Craniata</taxon>
        <taxon>Vertebrata</taxon>
        <taxon>Euteleostomi</taxon>
        <taxon>Actinopterygii</taxon>
        <taxon>Neopterygii</taxon>
        <taxon>Teleostei</taxon>
        <taxon>Anguilliformes</taxon>
        <taxon>Anguillidae</taxon>
        <taxon>Anguilla</taxon>
    </lineage>
</organism>
<reference evidence="2" key="1">
    <citation type="submission" date="2014-11" db="EMBL/GenBank/DDBJ databases">
        <authorList>
            <person name="Amaro Gonzalez C."/>
        </authorList>
    </citation>
    <scope>NUCLEOTIDE SEQUENCE</scope>
</reference>
<evidence type="ECO:0000256" key="1">
    <source>
        <dbReference type="SAM" id="Phobius"/>
    </source>
</evidence>
<dbReference type="EMBL" id="GBXM01076338">
    <property type="protein sequence ID" value="JAH32239.1"/>
    <property type="molecule type" value="Transcribed_RNA"/>
</dbReference>
<keyword evidence="1" id="KW-0472">Membrane</keyword>
<accession>A0A0E9RSX0</accession>
<dbReference type="AlphaFoldDB" id="A0A0E9RSX0"/>
<keyword evidence="1" id="KW-0812">Transmembrane</keyword>
<proteinExistence type="predicted"/>
<sequence length="34" mass="4235">MINAQINFLKYLQFNSFGLFYNILFYFCYFIQPL</sequence>
<feature type="transmembrane region" description="Helical" evidence="1">
    <location>
        <begin position="12"/>
        <end position="32"/>
    </location>
</feature>
<evidence type="ECO:0000313" key="2">
    <source>
        <dbReference type="EMBL" id="JAH32239.1"/>
    </source>
</evidence>
<name>A0A0E9RSX0_ANGAN</name>
<reference evidence="2" key="2">
    <citation type="journal article" date="2015" name="Fish Shellfish Immunol.">
        <title>Early steps in the European eel (Anguilla anguilla)-Vibrio vulnificus interaction in the gills: Role of the RtxA13 toxin.</title>
        <authorList>
            <person name="Callol A."/>
            <person name="Pajuelo D."/>
            <person name="Ebbesson L."/>
            <person name="Teles M."/>
            <person name="MacKenzie S."/>
            <person name="Amaro C."/>
        </authorList>
    </citation>
    <scope>NUCLEOTIDE SEQUENCE</scope>
</reference>
<keyword evidence="1" id="KW-1133">Transmembrane helix</keyword>
<protein>
    <submittedName>
        <fullName evidence="2">Uncharacterized protein</fullName>
    </submittedName>
</protein>